<keyword evidence="2" id="KW-1133">Transmembrane helix</keyword>
<feature type="region of interest" description="Disordered" evidence="1">
    <location>
        <begin position="339"/>
        <end position="362"/>
    </location>
</feature>
<evidence type="ECO:0000313" key="3">
    <source>
        <dbReference type="EMBL" id="CAG8731401.1"/>
    </source>
</evidence>
<keyword evidence="4" id="KW-1185">Reference proteome</keyword>
<protein>
    <submittedName>
        <fullName evidence="3">5983_t:CDS:1</fullName>
    </submittedName>
</protein>
<dbReference type="Proteomes" id="UP000789342">
    <property type="component" value="Unassembled WGS sequence"/>
</dbReference>
<proteinExistence type="predicted"/>
<feature type="region of interest" description="Disordered" evidence="1">
    <location>
        <begin position="241"/>
        <end position="327"/>
    </location>
</feature>
<reference evidence="3" key="1">
    <citation type="submission" date="2021-06" db="EMBL/GenBank/DDBJ databases">
        <authorList>
            <person name="Kallberg Y."/>
            <person name="Tangrot J."/>
            <person name="Rosling A."/>
        </authorList>
    </citation>
    <scope>NUCLEOTIDE SEQUENCE</scope>
    <source>
        <strain evidence="3">CL551</strain>
    </source>
</reference>
<feature type="compositionally biased region" description="Acidic residues" evidence="1">
    <location>
        <begin position="269"/>
        <end position="280"/>
    </location>
</feature>
<feature type="compositionally biased region" description="Polar residues" evidence="1">
    <location>
        <begin position="313"/>
        <end position="327"/>
    </location>
</feature>
<dbReference type="EMBL" id="CAJVPV010026362">
    <property type="protein sequence ID" value="CAG8731401.1"/>
    <property type="molecule type" value="Genomic_DNA"/>
</dbReference>
<feature type="transmembrane region" description="Helical" evidence="2">
    <location>
        <begin position="107"/>
        <end position="126"/>
    </location>
</feature>
<evidence type="ECO:0000313" key="4">
    <source>
        <dbReference type="Proteomes" id="UP000789342"/>
    </source>
</evidence>
<feature type="compositionally biased region" description="Basic and acidic residues" evidence="1">
    <location>
        <begin position="286"/>
        <end position="306"/>
    </location>
</feature>
<feature type="compositionally biased region" description="Basic residues" evidence="1">
    <location>
        <begin position="241"/>
        <end position="250"/>
    </location>
</feature>
<feature type="compositionally biased region" description="Basic and acidic residues" evidence="1">
    <location>
        <begin position="347"/>
        <end position="362"/>
    </location>
</feature>
<feature type="region of interest" description="Disordered" evidence="1">
    <location>
        <begin position="1"/>
        <end position="21"/>
    </location>
</feature>
<feature type="transmembrane region" description="Helical" evidence="2">
    <location>
        <begin position="132"/>
        <end position="150"/>
    </location>
</feature>
<dbReference type="AlphaFoldDB" id="A0A9N9IDR8"/>
<gene>
    <name evidence="3" type="ORF">AMORRO_LOCUS14048</name>
</gene>
<sequence>MKRNPYTIKDPLSSTSTLSSTSNNTQLNNIAMSLSLALNALLISYSLLLIIYLLQPEGGLLITKHEKSVILLVTACVIGCLSGIPFVYQFSRKRLMIQIERTLPEELLSLTIFVFFFIETIIYINLTTKPQVTALRYFYVILFYIYHHLFDKQRSNPEKVGKSNNFIHLLSSLSMSPSNVDKSTSNNSKPTFSNIISSSVLRIIQSWLFKLKSPKAVRNILYTDEELENLLNDLANKQASSRRNKINRNKRQSDSGSEESRNQLSTIHEDEEEFDFDDDQTLLSSKEFECESTTKGDENRERRDSGYEETSSESDTQSPKSSRVTLNNKMTFFYRSMKDMENDEGGDSSHEKSLLSTEHSHDSLPNVGGEAIFFYRIMKSRKVQTLSIERSTIGCF</sequence>
<feature type="transmembrane region" description="Helical" evidence="2">
    <location>
        <begin position="69"/>
        <end position="87"/>
    </location>
</feature>
<name>A0A9N9IDR8_9GLOM</name>
<evidence type="ECO:0000256" key="1">
    <source>
        <dbReference type="SAM" id="MobiDB-lite"/>
    </source>
</evidence>
<keyword evidence="2" id="KW-0812">Transmembrane</keyword>
<keyword evidence="2" id="KW-0472">Membrane</keyword>
<evidence type="ECO:0000256" key="2">
    <source>
        <dbReference type="SAM" id="Phobius"/>
    </source>
</evidence>
<feature type="compositionally biased region" description="Low complexity" evidence="1">
    <location>
        <begin position="12"/>
        <end position="21"/>
    </location>
</feature>
<accession>A0A9N9IDR8</accession>
<feature type="transmembrane region" description="Helical" evidence="2">
    <location>
        <begin position="36"/>
        <end position="54"/>
    </location>
</feature>
<comment type="caution">
    <text evidence="3">The sequence shown here is derived from an EMBL/GenBank/DDBJ whole genome shotgun (WGS) entry which is preliminary data.</text>
</comment>
<organism evidence="3 4">
    <name type="scientific">Acaulospora morrowiae</name>
    <dbReference type="NCBI Taxonomy" id="94023"/>
    <lineage>
        <taxon>Eukaryota</taxon>
        <taxon>Fungi</taxon>
        <taxon>Fungi incertae sedis</taxon>
        <taxon>Mucoromycota</taxon>
        <taxon>Glomeromycotina</taxon>
        <taxon>Glomeromycetes</taxon>
        <taxon>Diversisporales</taxon>
        <taxon>Acaulosporaceae</taxon>
        <taxon>Acaulospora</taxon>
    </lineage>
</organism>